<proteinExistence type="predicted"/>
<gene>
    <name evidence="1" type="ORF">PORY_001731</name>
</gene>
<evidence type="ECO:0000313" key="2">
    <source>
        <dbReference type="Proteomes" id="UP000768646"/>
    </source>
</evidence>
<evidence type="ECO:0000313" key="1">
    <source>
        <dbReference type="EMBL" id="KAG4305056.1"/>
    </source>
</evidence>
<accession>A0ACB7CBD3</accession>
<organism evidence="1 2">
    <name type="scientific">Pneumocystis oryctolagi</name>
    <dbReference type="NCBI Taxonomy" id="42067"/>
    <lineage>
        <taxon>Eukaryota</taxon>
        <taxon>Fungi</taxon>
        <taxon>Dikarya</taxon>
        <taxon>Ascomycota</taxon>
        <taxon>Taphrinomycotina</taxon>
        <taxon>Pneumocystomycetes</taxon>
        <taxon>Pneumocystaceae</taxon>
        <taxon>Pneumocystis</taxon>
    </lineage>
</organism>
<keyword evidence="2" id="KW-1185">Reference proteome</keyword>
<dbReference type="EMBL" id="JABTEG010000005">
    <property type="protein sequence ID" value="KAG4305056.1"/>
    <property type="molecule type" value="Genomic_DNA"/>
</dbReference>
<comment type="caution">
    <text evidence="1">The sequence shown here is derived from an EMBL/GenBank/DDBJ whole genome shotgun (WGS) entry which is preliminary data.</text>
</comment>
<reference evidence="1 2" key="1">
    <citation type="journal article" date="2021" name="Commun. Biol.">
        <title>Genomic insights into the host specific adaptation of the Pneumocystis genus.</title>
        <authorList>
            <person name="Cisse O.H."/>
            <person name="Ma L."/>
            <person name="Dekker J.P."/>
            <person name="Khil P.P."/>
            <person name="Youn J.-H."/>
            <person name="Brenchley J.M."/>
            <person name="Blair R."/>
            <person name="Pahar B."/>
            <person name="Chabe M."/>
            <person name="Van Rompay K.K.A."/>
            <person name="Keesler R."/>
            <person name="Sukura A."/>
            <person name="Hirsch V."/>
            <person name="Kutty G."/>
            <person name="Liu Y."/>
            <person name="Peng L."/>
            <person name="Chen J."/>
            <person name="Song J."/>
            <person name="Weissenbacher-Lang C."/>
            <person name="Xu J."/>
            <person name="Upham N.S."/>
            <person name="Stajich J.E."/>
            <person name="Cuomo C.A."/>
            <person name="Cushion M.T."/>
            <person name="Kovacs J.A."/>
        </authorList>
    </citation>
    <scope>NUCLEOTIDE SEQUENCE [LARGE SCALE GENOMIC DNA]</scope>
    <source>
        <strain evidence="1 2">RABM</strain>
    </source>
</reference>
<dbReference type="Proteomes" id="UP000768646">
    <property type="component" value="Unassembled WGS sequence"/>
</dbReference>
<protein>
    <submittedName>
        <fullName evidence="1">Uncharacterized protein</fullName>
    </submittedName>
</protein>
<sequence length="641" mass="73324">MNTEYRILLSTTSYVEILEFFSSKSSPDYFYTPKIRFKIPVSSIFTAAHSSDGRFIAIAADFIYLCDLKNPEKLICVPGTEHAKHLVFGHNSNEIFFTKAKLSIVMNYHIETRKIVALSTHKKHSSPITCMAISNDDKFILTSSKNPSIILLQNRITHATDKVVSRISCGDVVNAAFHPKQFDLFLLCFSNGALEFYDAKKPICPLFKIKDMSITYALFLPNGESSAVSVDLNGQVSIIDFKKKKIEMKWSVNTPSNFLSISEQDYNGWNIFVLTSHGRCFYFNQDGVKLFEYFIDSEKILQVSMLKNYISINEEFLDIVVKNLNANVSKCLSFEDPQRCLSDEKIKSLNNNKILGTFSLESNSLQKNDKVQFDIDKLNTKGSNIYSQNESYIFEKKMLKNNLSVPSVGKENIPLEDSSKHKFTANSSIKGLSNLIHSNKNDILSSNRICDAQSAFKFETPKMSKKTLDFSTVYSKGQNFQENQTLEKSPEKCLVESKTPVSDIWYKLGTSQNIDTENVLSECFSKEQSQNLGVKDSIKETLSVQKNSPKSWDSISLNKDLSYFDQRKNPSADILTYRDMLFEAQKGIRQDIQNLHIELIKQFMLQKIEFEKILKYKNKEIKNLKKQNKKLIYELNLYKGC</sequence>
<name>A0ACB7CBD3_9ASCO</name>